<proteinExistence type="predicted"/>
<gene>
    <name evidence="2" type="ORF">MVEN_00411400</name>
</gene>
<comment type="caution">
    <text evidence="2">The sequence shown here is derived from an EMBL/GenBank/DDBJ whole genome shotgun (WGS) entry which is preliminary data.</text>
</comment>
<dbReference type="InterPro" id="IPR011009">
    <property type="entry name" value="Kinase-like_dom_sf"/>
</dbReference>
<sequence length="597" mass="65783">MPAQSLVKQLSPCTWGRTHEEFPDLQRSSTLAGRLGSLTLWDSLAAADLLLPPFRSCSTSTSSALESKTSQSIPSHVSLRLVSEDLEWIEDVQAFARQTWKDTEKPASQNRRWESVVQCLQSAPRFWRTLLVLDGEGSFGENSENDTDMRVRVEATYLDILFNLISPTAVDPEGGDDDNPATFVTTGQESTRVEEGGTVKTDINIKYRYNLHPPQWINLARVENKTALVQFAHARRLQRVVGKPRNCHWDAASTRIYTQAYTGSFLASTTIDELSASRVVILGNGCLWRIAYVIDGELVLSKWYSTNPSQAHVLLPDDAQIQVHQGHLLRQKLALTALDDVLSFVKSRPRSQPSTLDTVVDIAVHYMRIASDTFTRLQEILFRSSTADFTLSGPRIHARCIGAPKEFLEGIRMSPDFEAVKPGCLWTNGQWYIKIPSGTEEVLATREASLRAGRGVVQFAGELVITTGEHRGKILLATCAVGEAAGHVGDLLEENLNVAQKANVISTILAMHEAGWHHHDINPANVIVSGDGDDIRIIDFGQAQRASECLDSCKDADVMASLSISPSPSTGTAVDELAQSLTAIVDEELDRDVEQNK</sequence>
<dbReference type="SUPFAM" id="SSF56112">
    <property type="entry name" value="Protein kinase-like (PK-like)"/>
    <property type="match status" value="1"/>
</dbReference>
<evidence type="ECO:0000313" key="3">
    <source>
        <dbReference type="Proteomes" id="UP000620124"/>
    </source>
</evidence>
<dbReference type="OrthoDB" id="2523927at2759"/>
<dbReference type="Proteomes" id="UP000620124">
    <property type="component" value="Unassembled WGS sequence"/>
</dbReference>
<evidence type="ECO:0000259" key="1">
    <source>
        <dbReference type="PROSITE" id="PS50011"/>
    </source>
</evidence>
<dbReference type="Gene3D" id="1.10.510.10">
    <property type="entry name" value="Transferase(Phosphotransferase) domain 1"/>
    <property type="match status" value="1"/>
</dbReference>
<keyword evidence="3" id="KW-1185">Reference proteome</keyword>
<dbReference type="GO" id="GO:0004672">
    <property type="term" value="F:protein kinase activity"/>
    <property type="evidence" value="ECO:0007669"/>
    <property type="project" value="InterPro"/>
</dbReference>
<protein>
    <recommendedName>
        <fullName evidence="1">Protein kinase domain-containing protein</fullName>
    </recommendedName>
</protein>
<feature type="domain" description="Protein kinase" evidence="1">
    <location>
        <begin position="363"/>
        <end position="597"/>
    </location>
</feature>
<accession>A0A8H6YX01</accession>
<reference evidence="2" key="1">
    <citation type="submission" date="2020-05" db="EMBL/GenBank/DDBJ databases">
        <title>Mycena genomes resolve the evolution of fungal bioluminescence.</title>
        <authorList>
            <person name="Tsai I.J."/>
        </authorList>
    </citation>
    <scope>NUCLEOTIDE SEQUENCE</scope>
    <source>
        <strain evidence="2">CCC161011</strain>
    </source>
</reference>
<name>A0A8H6YX01_9AGAR</name>
<evidence type="ECO:0000313" key="2">
    <source>
        <dbReference type="EMBL" id="KAF7365390.1"/>
    </source>
</evidence>
<dbReference type="EMBL" id="JACAZI010000003">
    <property type="protein sequence ID" value="KAF7365390.1"/>
    <property type="molecule type" value="Genomic_DNA"/>
</dbReference>
<dbReference type="InterPro" id="IPR000719">
    <property type="entry name" value="Prot_kinase_dom"/>
</dbReference>
<dbReference type="AlphaFoldDB" id="A0A8H6YX01"/>
<dbReference type="GO" id="GO:0005524">
    <property type="term" value="F:ATP binding"/>
    <property type="evidence" value="ECO:0007669"/>
    <property type="project" value="InterPro"/>
</dbReference>
<dbReference type="PROSITE" id="PS50011">
    <property type="entry name" value="PROTEIN_KINASE_DOM"/>
    <property type="match status" value="1"/>
</dbReference>
<organism evidence="2 3">
    <name type="scientific">Mycena venus</name>
    <dbReference type="NCBI Taxonomy" id="2733690"/>
    <lineage>
        <taxon>Eukaryota</taxon>
        <taxon>Fungi</taxon>
        <taxon>Dikarya</taxon>
        <taxon>Basidiomycota</taxon>
        <taxon>Agaricomycotina</taxon>
        <taxon>Agaricomycetes</taxon>
        <taxon>Agaricomycetidae</taxon>
        <taxon>Agaricales</taxon>
        <taxon>Marasmiineae</taxon>
        <taxon>Mycenaceae</taxon>
        <taxon>Mycena</taxon>
    </lineage>
</organism>